<dbReference type="InterPro" id="IPR008542">
    <property type="entry name" value="BIg21"/>
</dbReference>
<organism evidence="3 4">
    <name type="scientific">Yersinia thracica</name>
    <dbReference type="NCBI Taxonomy" id="2890319"/>
    <lineage>
        <taxon>Bacteria</taxon>
        <taxon>Pseudomonadati</taxon>
        <taxon>Pseudomonadota</taxon>
        <taxon>Gammaproteobacteria</taxon>
        <taxon>Enterobacterales</taxon>
        <taxon>Yersiniaceae</taxon>
        <taxon>Yersinia</taxon>
    </lineage>
</organism>
<evidence type="ECO:0000259" key="2">
    <source>
        <dbReference type="Pfam" id="PF05689"/>
    </source>
</evidence>
<dbReference type="Pfam" id="PF05688">
    <property type="entry name" value="BIg21"/>
    <property type="match status" value="1"/>
</dbReference>
<evidence type="ECO:0000313" key="3">
    <source>
        <dbReference type="EMBL" id="CNH85502.1"/>
    </source>
</evidence>
<evidence type="ECO:0000313" key="4">
    <source>
        <dbReference type="Proteomes" id="UP000041882"/>
    </source>
</evidence>
<reference evidence="4" key="1">
    <citation type="submission" date="2015-03" db="EMBL/GenBank/DDBJ databases">
        <authorList>
            <consortium name="Pathogen Informatics"/>
            <person name="Murphy D."/>
        </authorList>
    </citation>
    <scope>NUCLEOTIDE SEQUENCE [LARGE SCALE GENOMIC DNA]</scope>
    <source>
        <strain evidence="4">IP6945</strain>
    </source>
</reference>
<name>A0A0T9PWS5_9GAMM</name>
<dbReference type="EMBL" id="CQAW01000011">
    <property type="protein sequence ID" value="CNH85502.1"/>
    <property type="molecule type" value="Genomic_DNA"/>
</dbReference>
<proteinExistence type="predicted"/>
<dbReference type="RefSeq" id="WP_050114592.1">
    <property type="nucleotide sequence ID" value="NZ_CQAW01000011.1"/>
</dbReference>
<keyword evidence="4" id="KW-1185">Reference proteome</keyword>
<feature type="domain" description="InvasinE Adhesion" evidence="2">
    <location>
        <begin position="97"/>
        <end position="215"/>
    </location>
</feature>
<accession>A0A0T9PWS5</accession>
<protein>
    <submittedName>
        <fullName evidence="3">Invasin</fullName>
    </submittedName>
</protein>
<dbReference type="AlphaFoldDB" id="A0A0T9PWS5"/>
<dbReference type="Pfam" id="PF05689">
    <property type="entry name" value="InvE_AD"/>
    <property type="match status" value="1"/>
</dbReference>
<feature type="domain" description="Bacterial Immunoglobulin-like 21" evidence="1">
    <location>
        <begin position="3"/>
        <end position="94"/>
    </location>
</feature>
<dbReference type="InterPro" id="IPR008541">
    <property type="entry name" value="InvE_AD"/>
</dbReference>
<gene>
    <name evidence="3" type="ORF">ERS008472_02502</name>
</gene>
<dbReference type="Proteomes" id="UP000041882">
    <property type="component" value="Unassembled WGS sequence"/>
</dbReference>
<evidence type="ECO:0000259" key="1">
    <source>
        <dbReference type="Pfam" id="PF05688"/>
    </source>
</evidence>
<sequence length="226" mass="24490">MLTASDGKGKPLNGAKLALTQLSATNRQGISYPATLLLNGEKTYSGTTGEDGTVMLMLTDPVGLGLESTLTFSLLGDAGEVSATASQSVIFTIVTSPDTDKANFWGHMSDTIVVRNVAFKRPPLAAEWAGVSREVNNETWSCCEWFAANQSGVLASREQLLDLQNSYPLDKIETFYGWPLQQSSTGLFWSSTIGINQVNHYAINLSNGVSGEKNNRDLYWPGWLSK</sequence>